<feature type="compositionally biased region" description="Basic and acidic residues" evidence="1">
    <location>
        <begin position="79"/>
        <end position="93"/>
    </location>
</feature>
<dbReference type="EMBL" id="AZGY01000004">
    <property type="protein sequence ID" value="KZZ98860.1"/>
    <property type="molecule type" value="Genomic_DNA"/>
</dbReference>
<name>A0A166PT43_9HYPO</name>
<sequence>MSVPETPINGTTPAGGTPRPELNIAEEPIPSAVESDTNTALKSAALISNQELQATPALLAPSLGREEAEDSVKNSPDASKPDVKQSPESRDGPESATAVSVEPSLEKVVPDSAKKPEPPVTHTGPEAESLPAPAPAPTEASAALASAESVPDGDVKTGTKRKLSDVASLAVAKQPKLDPVSAKPGSANGLGDPAVFEPSLNSPQAAQPKSPSKKVPNGKRGKKAPVVGRTARKTRSQGPADL</sequence>
<feature type="region of interest" description="Disordered" evidence="1">
    <location>
        <begin position="1"/>
        <end position="23"/>
    </location>
</feature>
<accession>A0A166PT43</accession>
<gene>
    <name evidence="2" type="ORF">AAL_02411</name>
</gene>
<evidence type="ECO:0000313" key="2">
    <source>
        <dbReference type="EMBL" id="KZZ98860.1"/>
    </source>
</evidence>
<dbReference type="OrthoDB" id="4961385at2759"/>
<dbReference type="AlphaFoldDB" id="A0A166PT43"/>
<feature type="region of interest" description="Disordered" evidence="1">
    <location>
        <begin position="57"/>
        <end position="242"/>
    </location>
</feature>
<evidence type="ECO:0000256" key="1">
    <source>
        <dbReference type="SAM" id="MobiDB-lite"/>
    </source>
</evidence>
<keyword evidence="3" id="KW-1185">Reference proteome</keyword>
<feature type="compositionally biased region" description="Low complexity" evidence="1">
    <location>
        <begin position="126"/>
        <end position="149"/>
    </location>
</feature>
<protein>
    <submittedName>
        <fullName evidence="2">Uncharacterized protein</fullName>
    </submittedName>
</protein>
<feature type="compositionally biased region" description="Polar residues" evidence="1">
    <location>
        <begin position="199"/>
        <end position="210"/>
    </location>
</feature>
<dbReference type="Proteomes" id="UP000078544">
    <property type="component" value="Unassembled WGS sequence"/>
</dbReference>
<reference evidence="2 3" key="1">
    <citation type="journal article" date="2016" name="Genome Biol. Evol.">
        <title>Divergent and convergent evolution of fungal pathogenicity.</title>
        <authorList>
            <person name="Shang Y."/>
            <person name="Xiao G."/>
            <person name="Zheng P."/>
            <person name="Cen K."/>
            <person name="Zhan S."/>
            <person name="Wang C."/>
        </authorList>
    </citation>
    <scope>NUCLEOTIDE SEQUENCE [LARGE SCALE GENOMIC DNA]</scope>
    <source>
        <strain evidence="2 3">RCEF 2490</strain>
    </source>
</reference>
<comment type="caution">
    <text evidence="2">The sequence shown here is derived from an EMBL/GenBank/DDBJ whole genome shotgun (WGS) entry which is preliminary data.</text>
</comment>
<feature type="compositionally biased region" description="Basic and acidic residues" evidence="1">
    <location>
        <begin position="104"/>
        <end position="117"/>
    </location>
</feature>
<evidence type="ECO:0000313" key="3">
    <source>
        <dbReference type="Proteomes" id="UP000078544"/>
    </source>
</evidence>
<organism evidence="2 3">
    <name type="scientific">Moelleriella libera RCEF 2490</name>
    <dbReference type="NCBI Taxonomy" id="1081109"/>
    <lineage>
        <taxon>Eukaryota</taxon>
        <taxon>Fungi</taxon>
        <taxon>Dikarya</taxon>
        <taxon>Ascomycota</taxon>
        <taxon>Pezizomycotina</taxon>
        <taxon>Sordariomycetes</taxon>
        <taxon>Hypocreomycetidae</taxon>
        <taxon>Hypocreales</taxon>
        <taxon>Clavicipitaceae</taxon>
        <taxon>Moelleriella</taxon>
    </lineage>
</organism>
<proteinExistence type="predicted"/>